<feature type="transmembrane region" description="Helical" evidence="1">
    <location>
        <begin position="9"/>
        <end position="28"/>
    </location>
</feature>
<sequence>MTHSVRSPMYLLLSMLGVLLPLAGFWPWLLEHGLDLGQLWREVAGNHLAAFAWAEVAVTALTVLFLIRAEVRRRIPHRWAPVLGTLLVGPSFGLPLYLYLRERAREQAAQG</sequence>
<evidence type="ECO:0000313" key="2">
    <source>
        <dbReference type="EMBL" id="RTR25532.1"/>
    </source>
</evidence>
<comment type="caution">
    <text evidence="2">The sequence shown here is derived from an EMBL/GenBank/DDBJ whole genome shotgun (WGS) entry which is preliminary data.</text>
</comment>
<evidence type="ECO:0000313" key="3">
    <source>
        <dbReference type="Proteomes" id="UP000277766"/>
    </source>
</evidence>
<feature type="transmembrane region" description="Helical" evidence="1">
    <location>
        <begin position="48"/>
        <end position="67"/>
    </location>
</feature>
<accession>A0A431VQN9</accession>
<keyword evidence="1" id="KW-0812">Transmembrane</keyword>
<dbReference type="AlphaFoldDB" id="A0A431VQN9"/>
<feature type="transmembrane region" description="Helical" evidence="1">
    <location>
        <begin position="79"/>
        <end position="100"/>
    </location>
</feature>
<dbReference type="OrthoDB" id="2619901at2"/>
<protein>
    <submittedName>
        <fullName evidence="2">DUF2834 domain-containing protein</fullName>
    </submittedName>
</protein>
<proteinExistence type="predicted"/>
<keyword evidence="1" id="KW-1133">Transmembrane helix</keyword>
<gene>
    <name evidence="2" type="ORF">EJ104_10375</name>
</gene>
<reference evidence="2 3" key="1">
    <citation type="submission" date="2018-12" db="EMBL/GenBank/DDBJ databases">
        <title>Deinococcus radiophilus ATCC 27603 genome sequencing and assembly.</title>
        <authorList>
            <person name="Maclea K.S."/>
            <person name="Maynard C.R."/>
        </authorList>
    </citation>
    <scope>NUCLEOTIDE SEQUENCE [LARGE SCALE GENOMIC DNA]</scope>
    <source>
        <strain evidence="2 3">ATCC 27603</strain>
    </source>
</reference>
<keyword evidence="3" id="KW-1185">Reference proteome</keyword>
<organism evidence="2 3">
    <name type="scientific">Deinococcus radiophilus</name>
    <dbReference type="NCBI Taxonomy" id="32062"/>
    <lineage>
        <taxon>Bacteria</taxon>
        <taxon>Thermotogati</taxon>
        <taxon>Deinococcota</taxon>
        <taxon>Deinococci</taxon>
        <taxon>Deinococcales</taxon>
        <taxon>Deinococcaceae</taxon>
        <taxon>Deinococcus</taxon>
    </lineage>
</organism>
<evidence type="ECO:0000256" key="1">
    <source>
        <dbReference type="SAM" id="Phobius"/>
    </source>
</evidence>
<dbReference type="RefSeq" id="WP_126352700.1">
    <property type="nucleotide sequence ID" value="NZ_CP086380.1"/>
</dbReference>
<dbReference type="InterPro" id="IPR021362">
    <property type="entry name" value="DUF2834"/>
</dbReference>
<dbReference type="Proteomes" id="UP000277766">
    <property type="component" value="Unassembled WGS sequence"/>
</dbReference>
<keyword evidence="1" id="KW-0472">Membrane</keyword>
<dbReference type="EMBL" id="RXPE01000025">
    <property type="protein sequence ID" value="RTR25532.1"/>
    <property type="molecule type" value="Genomic_DNA"/>
</dbReference>
<dbReference type="Pfam" id="PF11196">
    <property type="entry name" value="DUF2834"/>
    <property type="match status" value="1"/>
</dbReference>
<name>A0A431VQN9_9DEIO</name>